<feature type="compositionally biased region" description="Basic and acidic residues" evidence="1">
    <location>
        <begin position="27"/>
        <end position="40"/>
    </location>
</feature>
<name>A0AAD4L6F2_9AGAM</name>
<feature type="region of interest" description="Disordered" evidence="1">
    <location>
        <begin position="640"/>
        <end position="676"/>
    </location>
</feature>
<gene>
    <name evidence="2" type="ORF">EDB92DRAFT_1937523</name>
</gene>
<evidence type="ECO:0000313" key="3">
    <source>
        <dbReference type="Proteomes" id="UP001201163"/>
    </source>
</evidence>
<feature type="compositionally biased region" description="Polar residues" evidence="1">
    <location>
        <begin position="15"/>
        <end position="25"/>
    </location>
</feature>
<proteinExistence type="predicted"/>
<dbReference type="InterPro" id="IPR041078">
    <property type="entry name" value="Plavaka"/>
</dbReference>
<keyword evidence="3" id="KW-1185">Reference proteome</keyword>
<dbReference type="Proteomes" id="UP001201163">
    <property type="component" value="Unassembled WGS sequence"/>
</dbReference>
<accession>A0AAD4L6F2</accession>
<evidence type="ECO:0000256" key="1">
    <source>
        <dbReference type="SAM" id="MobiDB-lite"/>
    </source>
</evidence>
<comment type="caution">
    <text evidence="2">The sequence shown here is derived from an EMBL/GenBank/DDBJ whole genome shotgun (WGS) entry which is preliminary data.</text>
</comment>
<dbReference type="Pfam" id="PF18759">
    <property type="entry name" value="Plavaka"/>
    <property type="match status" value="1"/>
</dbReference>
<dbReference type="EMBL" id="JAKELL010000216">
    <property type="protein sequence ID" value="KAH8978619.1"/>
    <property type="molecule type" value="Genomic_DNA"/>
</dbReference>
<reference evidence="2" key="1">
    <citation type="submission" date="2022-01" db="EMBL/GenBank/DDBJ databases">
        <title>Comparative genomics reveals a dynamic genome evolution in the ectomycorrhizal milk-cap (Lactarius) mushrooms.</title>
        <authorList>
            <consortium name="DOE Joint Genome Institute"/>
            <person name="Lebreton A."/>
            <person name="Tang N."/>
            <person name="Kuo A."/>
            <person name="LaButti K."/>
            <person name="Drula E."/>
            <person name="Barry K."/>
            <person name="Clum A."/>
            <person name="Lipzen A."/>
            <person name="Mousain D."/>
            <person name="Ng V."/>
            <person name="Wang R."/>
            <person name="Wang X."/>
            <person name="Dai Y."/>
            <person name="Henrissat B."/>
            <person name="Grigoriev I.V."/>
            <person name="Guerin-Laguette A."/>
            <person name="Yu F."/>
            <person name="Martin F.M."/>
        </authorList>
    </citation>
    <scope>NUCLEOTIDE SEQUENCE</scope>
    <source>
        <strain evidence="2">QP</strain>
    </source>
</reference>
<protein>
    <submittedName>
        <fullName evidence="2">Uncharacterized protein</fullName>
    </submittedName>
</protein>
<organism evidence="2 3">
    <name type="scientific">Lactarius akahatsu</name>
    <dbReference type="NCBI Taxonomy" id="416441"/>
    <lineage>
        <taxon>Eukaryota</taxon>
        <taxon>Fungi</taxon>
        <taxon>Dikarya</taxon>
        <taxon>Basidiomycota</taxon>
        <taxon>Agaricomycotina</taxon>
        <taxon>Agaricomycetes</taxon>
        <taxon>Russulales</taxon>
        <taxon>Russulaceae</taxon>
        <taxon>Lactarius</taxon>
    </lineage>
</organism>
<feature type="region of interest" description="Disordered" evidence="1">
    <location>
        <begin position="1"/>
        <end position="68"/>
    </location>
</feature>
<sequence>MDFDAGSETPAREPTPSSVTKTTGPSDDPKTLDFAIEYHPHSGRAPKPPGEDSCKRKRPSPPKAEPWRPFFKTREDFLFSEVLMEVGMNKDLTERLIKVVRLCIEGKGSLTFSNYSDIRAAWERASLQLTAFNFHDISVPYDGAVRTFQIPHRPLWGWAVDLISDSQLAKYFEWDARKVFKHDGKDISRVYDEPWTADTFWNFQSRIPKGARPLCFILYADKSKLSSFGSEKAYPVIARCANLPTEIRNSNSGVGGGRIVGWLPDIPETAADSGKPEFVNFKRNVWHRAFHCIIDSIIDKSKAGCWLQCADGTQQHFFPGVIILSADYEEQCVMSLIRGIHGKMPCPICFVPDDQLADVSKTWPPRTTERMQQLIEEGKILNRSVDREHHFSKYGIRDVDNVFWRVGNSDPYRALSFDRLHSNNNGVFGHHLWKRFKGLFGDTQEGRAAATKFELQFGQAPRWRDLHHFSEVMKVDFTDGGKNEDISKVLVFAAHNLFSPEKNEEWWKLLLCLRSFSILDLFLSLGVHTEETILAGRSELEKFGTLIEDPRNKTTAKNWNFPKMHALVHSFDDIEAKGASRNYNTKPNEKMHGFLRKLYLNRTNFKNVASQILKHEHVALVGELIRGQIDELDVAIREQATNDDSDDIGDGALESTQRRHIGSSLEPPVRGGSSCQGRRSTFDAGAVILRSQQAPVTFEALEARRAQDRPFRNFRARLAAWLTVTMPLYRFSFAPDCTRVEFQADDKITEYRSMKVWYESMVDWQQYLDYLYCTPLFHGQARHDFVILKTTNGFIFAELLFIFTTSVAEHQFPICLVRPFDAAIQPRSKDIDLRLRRLRPKSSTEFFFAQSIVRGAPLIPTFDNMSGDHFVMDIVDHNGDLFDYYVGD</sequence>
<dbReference type="AlphaFoldDB" id="A0AAD4L6F2"/>
<evidence type="ECO:0000313" key="2">
    <source>
        <dbReference type="EMBL" id="KAH8978619.1"/>
    </source>
</evidence>